<dbReference type="InterPro" id="IPR016040">
    <property type="entry name" value="NAD(P)-bd_dom"/>
</dbReference>
<evidence type="ECO:0000259" key="2">
    <source>
        <dbReference type="Pfam" id="PF13460"/>
    </source>
</evidence>
<dbReference type="PANTHER" id="PTHR14194:SF86">
    <property type="entry name" value="OS05G0110300 PROTEIN"/>
    <property type="match status" value="1"/>
</dbReference>
<reference evidence="3" key="1">
    <citation type="journal article" date="2023" name="Science">
        <title>Elucidation of the pathway for biosynthesis of saponin adjuvants from the soapbark tree.</title>
        <authorList>
            <person name="Reed J."/>
            <person name="Orme A."/>
            <person name="El-Demerdash A."/>
            <person name="Owen C."/>
            <person name="Martin L.B.B."/>
            <person name="Misra R.C."/>
            <person name="Kikuchi S."/>
            <person name="Rejzek M."/>
            <person name="Martin A.C."/>
            <person name="Harkess A."/>
            <person name="Leebens-Mack J."/>
            <person name="Louveau T."/>
            <person name="Stephenson M.J."/>
            <person name="Osbourn A."/>
        </authorList>
    </citation>
    <scope>NUCLEOTIDE SEQUENCE</scope>
    <source>
        <strain evidence="3">S10</strain>
    </source>
</reference>
<feature type="domain" description="NAD(P)-binding" evidence="2">
    <location>
        <begin position="104"/>
        <end position="317"/>
    </location>
</feature>
<dbReference type="SUPFAM" id="SSF51735">
    <property type="entry name" value="NAD(P)-binding Rossmann-fold domains"/>
    <property type="match status" value="1"/>
</dbReference>
<keyword evidence="4" id="KW-1185">Reference proteome</keyword>
<dbReference type="PANTHER" id="PTHR14194">
    <property type="entry name" value="NITROGEN METABOLIC REGULATION PROTEIN NMR-RELATED"/>
    <property type="match status" value="1"/>
</dbReference>
<dbReference type="Pfam" id="PF13460">
    <property type="entry name" value="NAD_binding_10"/>
    <property type="match status" value="1"/>
</dbReference>
<dbReference type="FunFam" id="3.40.50.720:FF:000253">
    <property type="entry name" value="Uncharacterized protein At5g02240"/>
    <property type="match status" value="1"/>
</dbReference>
<evidence type="ECO:0000256" key="1">
    <source>
        <dbReference type="ARBA" id="ARBA00007637"/>
    </source>
</evidence>
<gene>
    <name evidence="3" type="ORF">O6P43_026506</name>
</gene>
<dbReference type="InterPro" id="IPR044163">
    <property type="entry name" value="SARED1-like"/>
</dbReference>
<dbReference type="GO" id="GO:0009507">
    <property type="term" value="C:chloroplast"/>
    <property type="evidence" value="ECO:0007669"/>
    <property type="project" value="TreeGrafter"/>
</dbReference>
<organism evidence="3 4">
    <name type="scientific">Quillaja saponaria</name>
    <name type="common">Soap bark tree</name>
    <dbReference type="NCBI Taxonomy" id="32244"/>
    <lineage>
        <taxon>Eukaryota</taxon>
        <taxon>Viridiplantae</taxon>
        <taxon>Streptophyta</taxon>
        <taxon>Embryophyta</taxon>
        <taxon>Tracheophyta</taxon>
        <taxon>Spermatophyta</taxon>
        <taxon>Magnoliopsida</taxon>
        <taxon>eudicotyledons</taxon>
        <taxon>Gunneridae</taxon>
        <taxon>Pentapetalae</taxon>
        <taxon>rosids</taxon>
        <taxon>fabids</taxon>
        <taxon>Fabales</taxon>
        <taxon>Quillajaceae</taxon>
        <taxon>Quillaja</taxon>
    </lineage>
</organism>
<accession>A0AAD7PD05</accession>
<name>A0AAD7PD05_QUISA</name>
<dbReference type="KEGG" id="qsa:O6P43_026506"/>
<dbReference type="GO" id="GO:0016491">
    <property type="term" value="F:oxidoreductase activity"/>
    <property type="evidence" value="ECO:0007669"/>
    <property type="project" value="InterPro"/>
</dbReference>
<evidence type="ECO:0000313" key="4">
    <source>
        <dbReference type="Proteomes" id="UP001163823"/>
    </source>
</evidence>
<evidence type="ECO:0000313" key="3">
    <source>
        <dbReference type="EMBL" id="KAJ7950295.1"/>
    </source>
</evidence>
<dbReference type="CDD" id="cd05243">
    <property type="entry name" value="SDR_a5"/>
    <property type="match status" value="1"/>
</dbReference>
<dbReference type="Proteomes" id="UP001163823">
    <property type="component" value="Chromosome 11"/>
</dbReference>
<proteinExistence type="inferred from homology"/>
<comment type="similarity">
    <text evidence="1">Belongs to the NAD(P)-dependent epimerase/dehydratase family.</text>
</comment>
<dbReference type="AlphaFoldDB" id="A0AAD7PD05"/>
<sequence length="353" mass="38234">MGMCTRVPLDFATTPSSVSAGQCHKFAFGLQVLPVSPSSALRLPERSNLSLSLPSSSSFSSFSSLSVPFPVKGNQKGLTFRRVGARVISAAMADLTPKTVLVTGAGGRTGQIAYRKLKERSDQYTVRGLVRTEESKSKIGGEDDVFVGDIRDAGSLIPAIQGIDALIILTSAVPKMKPGFDPTKGGRPEFFFEDGAYPEQVDWIGQKNQIDAAKDAGVKQIVLVGSMGGTNLNNPLNSLGNGNILVWKRKAEQYLADSWYSIHNYKSYEFHIWAGGLQDKDGGVRELLVGKDDELLQTETRTIARADVAEVSVQALQFEEAKFKAFDLASKPEGTGTPTKDFKALFSQITTRF</sequence>
<dbReference type="Gene3D" id="3.40.50.720">
    <property type="entry name" value="NAD(P)-binding Rossmann-like Domain"/>
    <property type="match status" value="1"/>
</dbReference>
<protein>
    <submittedName>
        <fullName evidence="3">NAD(P)-binding rossmann-fold protein</fullName>
    </submittedName>
</protein>
<dbReference type="EMBL" id="JARAOO010000011">
    <property type="protein sequence ID" value="KAJ7950295.1"/>
    <property type="molecule type" value="Genomic_DNA"/>
</dbReference>
<dbReference type="InterPro" id="IPR036291">
    <property type="entry name" value="NAD(P)-bd_dom_sf"/>
</dbReference>
<comment type="caution">
    <text evidence="3">The sequence shown here is derived from an EMBL/GenBank/DDBJ whole genome shotgun (WGS) entry which is preliminary data.</text>
</comment>